<dbReference type="EMBL" id="UGSP01000001">
    <property type="protein sequence ID" value="SUB24485.1"/>
    <property type="molecule type" value="Genomic_DNA"/>
</dbReference>
<evidence type="ECO:0000256" key="9">
    <source>
        <dbReference type="SAM" id="Phobius"/>
    </source>
</evidence>
<keyword evidence="5" id="KW-0997">Cell inner membrane</keyword>
<evidence type="ECO:0000256" key="4">
    <source>
        <dbReference type="ARBA" id="ARBA00022475"/>
    </source>
</evidence>
<comment type="similarity">
    <text evidence="2">Belongs to the UPF0208 family.</text>
</comment>
<evidence type="ECO:0000256" key="1">
    <source>
        <dbReference type="ARBA" id="ARBA00004429"/>
    </source>
</evidence>
<dbReference type="NCBIfam" id="NF002493">
    <property type="entry name" value="PRK01816.1"/>
    <property type="match status" value="1"/>
</dbReference>
<reference evidence="10 11" key="1">
    <citation type="submission" date="2018-06" db="EMBL/GenBank/DDBJ databases">
        <authorList>
            <consortium name="Pathogen Informatics"/>
            <person name="Doyle S."/>
        </authorList>
    </citation>
    <scope>NUCLEOTIDE SEQUENCE [LARGE SCALE GENOMIC DNA]</scope>
    <source>
        <strain evidence="11">NCTC 11297</strain>
    </source>
</reference>
<dbReference type="AlphaFoldDB" id="A0A379ASW7"/>
<dbReference type="Pfam" id="PF04217">
    <property type="entry name" value="DUF412"/>
    <property type="match status" value="1"/>
</dbReference>
<dbReference type="RefSeq" id="WP_115249678.1">
    <property type="nucleotide sequence ID" value="NZ_JBMMEH010000006.1"/>
</dbReference>
<dbReference type="Proteomes" id="UP000255098">
    <property type="component" value="Unassembled WGS sequence"/>
</dbReference>
<sequence>MKFFTALQQGQQYLNTWPLIPKLGMIFPENRVIKATQFSQKLMPFLAVFALVWQQIYAKGDMVALAATILTALFSLCLPLQGLYWLGKRAQTPLPPQSAVQFSQICQQLEKAGSGVNVPDNPTYQDLASVLKKAEQKLPADFWQSL</sequence>
<gene>
    <name evidence="10" type="primary">yfbV</name>
    <name evidence="10" type="ORF">NCTC11297_01529</name>
</gene>
<keyword evidence="4" id="KW-1003">Cell membrane</keyword>
<accession>A0A379ASW7</accession>
<name>A0A379ASW7_AVIAV</name>
<evidence type="ECO:0000256" key="7">
    <source>
        <dbReference type="ARBA" id="ARBA00022989"/>
    </source>
</evidence>
<evidence type="ECO:0000256" key="6">
    <source>
        <dbReference type="ARBA" id="ARBA00022692"/>
    </source>
</evidence>
<dbReference type="GeneID" id="300133727"/>
<evidence type="ECO:0000313" key="11">
    <source>
        <dbReference type="Proteomes" id="UP000255098"/>
    </source>
</evidence>
<keyword evidence="7 9" id="KW-1133">Transmembrane helix</keyword>
<dbReference type="InterPro" id="IPR007334">
    <property type="entry name" value="UPF0208"/>
</dbReference>
<organism evidence="10 11">
    <name type="scientific">Avibacterium avium</name>
    <name type="common">Pasteurella avium</name>
    <dbReference type="NCBI Taxonomy" id="751"/>
    <lineage>
        <taxon>Bacteria</taxon>
        <taxon>Pseudomonadati</taxon>
        <taxon>Pseudomonadota</taxon>
        <taxon>Gammaproteobacteria</taxon>
        <taxon>Pasteurellales</taxon>
        <taxon>Pasteurellaceae</taxon>
        <taxon>Avibacterium</taxon>
    </lineage>
</organism>
<evidence type="ECO:0000313" key="10">
    <source>
        <dbReference type="EMBL" id="SUB24485.1"/>
    </source>
</evidence>
<comment type="subcellular location">
    <subcellularLocation>
        <location evidence="1">Cell inner membrane</location>
        <topology evidence="1">Multi-pass membrane protein</topology>
    </subcellularLocation>
</comment>
<proteinExistence type="inferred from homology"/>
<evidence type="ECO:0000256" key="3">
    <source>
        <dbReference type="ARBA" id="ARBA00018831"/>
    </source>
</evidence>
<evidence type="ECO:0000256" key="5">
    <source>
        <dbReference type="ARBA" id="ARBA00022519"/>
    </source>
</evidence>
<dbReference type="GO" id="GO:0005886">
    <property type="term" value="C:plasma membrane"/>
    <property type="evidence" value="ECO:0007669"/>
    <property type="project" value="UniProtKB-SubCell"/>
</dbReference>
<keyword evidence="11" id="KW-1185">Reference proteome</keyword>
<keyword evidence="8 9" id="KW-0472">Membrane</keyword>
<evidence type="ECO:0000256" key="8">
    <source>
        <dbReference type="ARBA" id="ARBA00023136"/>
    </source>
</evidence>
<evidence type="ECO:0000256" key="2">
    <source>
        <dbReference type="ARBA" id="ARBA00009474"/>
    </source>
</evidence>
<feature type="transmembrane region" description="Helical" evidence="9">
    <location>
        <begin position="64"/>
        <end position="86"/>
    </location>
</feature>
<protein>
    <recommendedName>
        <fullName evidence="3">UPF0208 membrane protein YfbV</fullName>
    </recommendedName>
</protein>
<keyword evidence="6 9" id="KW-0812">Transmembrane</keyword>